<keyword evidence="2" id="KW-1185">Reference proteome</keyword>
<dbReference type="PANTHER" id="PTHR10668:SF105">
    <property type="entry name" value="DEHYDROGENASE-RELATED"/>
    <property type="match status" value="1"/>
</dbReference>
<dbReference type="SUPFAM" id="SSF51905">
    <property type="entry name" value="FAD/NAD(P)-binding domain"/>
    <property type="match status" value="1"/>
</dbReference>
<organism evidence="1 2">
    <name type="scientific">Adhaeribacter arboris</name>
    <dbReference type="NCBI Taxonomy" id="2072846"/>
    <lineage>
        <taxon>Bacteria</taxon>
        <taxon>Pseudomonadati</taxon>
        <taxon>Bacteroidota</taxon>
        <taxon>Cytophagia</taxon>
        <taxon>Cytophagales</taxon>
        <taxon>Hymenobacteraceae</taxon>
        <taxon>Adhaeribacter</taxon>
    </lineage>
</organism>
<name>A0A2T2YFI4_9BACT</name>
<dbReference type="OrthoDB" id="833207at2"/>
<accession>A0A2T2YFI4</accession>
<dbReference type="EMBL" id="PYFT01000001">
    <property type="protein sequence ID" value="PSR54270.1"/>
    <property type="molecule type" value="Genomic_DNA"/>
</dbReference>
<dbReference type="Pfam" id="PF13450">
    <property type="entry name" value="NAD_binding_8"/>
    <property type="match status" value="1"/>
</dbReference>
<dbReference type="PANTHER" id="PTHR10668">
    <property type="entry name" value="PHYTOENE DEHYDROGENASE"/>
    <property type="match status" value="1"/>
</dbReference>
<dbReference type="InterPro" id="IPR036188">
    <property type="entry name" value="FAD/NAD-bd_sf"/>
</dbReference>
<evidence type="ECO:0000313" key="1">
    <source>
        <dbReference type="EMBL" id="PSR54270.1"/>
    </source>
</evidence>
<gene>
    <name evidence="1" type="ORF">AHMF7605_12430</name>
</gene>
<proteinExistence type="predicted"/>
<comment type="caution">
    <text evidence="1">The sequence shown here is derived from an EMBL/GenBank/DDBJ whole genome shotgun (WGS) entry which is preliminary data.</text>
</comment>
<dbReference type="RefSeq" id="WP_106929790.1">
    <property type="nucleotide sequence ID" value="NZ_PYFT01000001.1"/>
</dbReference>
<dbReference type="PRINTS" id="PR00411">
    <property type="entry name" value="PNDRDTASEI"/>
</dbReference>
<dbReference type="AlphaFoldDB" id="A0A2T2YFI4"/>
<dbReference type="Gene3D" id="3.50.50.60">
    <property type="entry name" value="FAD/NAD(P)-binding domain"/>
    <property type="match status" value="1"/>
</dbReference>
<evidence type="ECO:0000313" key="2">
    <source>
        <dbReference type="Proteomes" id="UP000240357"/>
    </source>
</evidence>
<reference evidence="1 2" key="1">
    <citation type="submission" date="2018-03" db="EMBL/GenBank/DDBJ databases">
        <title>Adhaeribacter sp. HMF7605 Genome sequencing and assembly.</title>
        <authorList>
            <person name="Kang H."/>
            <person name="Kang J."/>
            <person name="Cha I."/>
            <person name="Kim H."/>
            <person name="Joh K."/>
        </authorList>
    </citation>
    <scope>NUCLEOTIDE SEQUENCE [LARGE SCALE GENOMIC DNA]</scope>
    <source>
        <strain evidence="1 2">HMF7605</strain>
    </source>
</reference>
<protein>
    <submittedName>
        <fullName evidence="1">FAD-dependent oxidoreductase</fullName>
    </submittedName>
</protein>
<sequence>MTKTDFDAVVVGSGPNGLAAGIRLQQAGLSVLLVEGNNTIGGGLRSKELTLPGFVHDVCSAIHPMAAGSPYMSTLPLHEHGLEFIYPEIAAAHPFDNGTAAVLKKSITETAELLGADKQTYLSLMEPTVRDWPKLAPDVLGPLPIPKYPIAMAEFGLKALPPSTLLAKRFRTMEARGLWGGMAAHNIQPLNNLATSAIGLVLMAVGHLRGWPIPKGGSQQMANAMASYFVSLGGKIETGYYVKKLEQLPSSRAVLLDVTPRQLLDIAGHKFSSIYKWQLNRYRYGMGVFKIDWALDGPIPFTAPECRNAGTIHIGNTFEEIAATEKQNASGQHPDKPFVLLAQQSLFDPTRAPAGKQVAWAYCHVPNGSTLDRTEIIEKQVERFAPGFRDLIIGRSVMNTAQIEAYNPNYIGGDINGGVIDVQQLYTRPTISLSPYRTSAKGIYICSSSTPPGGGVHGMCGFHAANRALKDVFKIS</sequence>
<dbReference type="Proteomes" id="UP000240357">
    <property type="component" value="Unassembled WGS sequence"/>
</dbReference>